<dbReference type="InterPro" id="IPR045275">
    <property type="entry name" value="MscS_archaea/bacteria_type"/>
</dbReference>
<evidence type="ECO:0000256" key="5">
    <source>
        <dbReference type="ARBA" id="ARBA00022989"/>
    </source>
</evidence>
<dbReference type="SUPFAM" id="SSF82689">
    <property type="entry name" value="Mechanosensitive channel protein MscS (YggB), C-terminal domain"/>
    <property type="match status" value="1"/>
</dbReference>
<organism evidence="10 11">
    <name type="scientific">Rubritalea squalenifaciens DSM 18772</name>
    <dbReference type="NCBI Taxonomy" id="1123071"/>
    <lineage>
        <taxon>Bacteria</taxon>
        <taxon>Pseudomonadati</taxon>
        <taxon>Verrucomicrobiota</taxon>
        <taxon>Verrucomicrobiia</taxon>
        <taxon>Verrucomicrobiales</taxon>
        <taxon>Rubritaleaceae</taxon>
        <taxon>Rubritalea</taxon>
    </lineage>
</organism>
<dbReference type="GO" id="GO:0005886">
    <property type="term" value="C:plasma membrane"/>
    <property type="evidence" value="ECO:0007669"/>
    <property type="project" value="UniProtKB-SubCell"/>
</dbReference>
<proteinExistence type="inferred from homology"/>
<comment type="similarity">
    <text evidence="2">Belongs to the MscS (TC 1.A.23) family.</text>
</comment>
<dbReference type="PANTHER" id="PTHR30221">
    <property type="entry name" value="SMALL-CONDUCTANCE MECHANOSENSITIVE CHANNEL"/>
    <property type="match status" value="1"/>
</dbReference>
<evidence type="ECO:0000256" key="1">
    <source>
        <dbReference type="ARBA" id="ARBA00004651"/>
    </source>
</evidence>
<dbReference type="STRING" id="1123071.SAMN02745181_3728"/>
<evidence type="ECO:0000259" key="8">
    <source>
        <dbReference type="Pfam" id="PF00924"/>
    </source>
</evidence>
<dbReference type="GO" id="GO:0008381">
    <property type="term" value="F:mechanosensitive monoatomic ion channel activity"/>
    <property type="evidence" value="ECO:0007669"/>
    <property type="project" value="InterPro"/>
</dbReference>
<evidence type="ECO:0000256" key="4">
    <source>
        <dbReference type="ARBA" id="ARBA00022692"/>
    </source>
</evidence>
<evidence type="ECO:0000256" key="7">
    <source>
        <dbReference type="SAM" id="Phobius"/>
    </source>
</evidence>
<dbReference type="SUPFAM" id="SSF50182">
    <property type="entry name" value="Sm-like ribonucleoproteins"/>
    <property type="match status" value="1"/>
</dbReference>
<dbReference type="InParanoid" id="A0A1M6S095"/>
<evidence type="ECO:0000259" key="9">
    <source>
        <dbReference type="Pfam" id="PF21082"/>
    </source>
</evidence>
<dbReference type="RefSeq" id="WP_143185266.1">
    <property type="nucleotide sequence ID" value="NZ_FQYR01000008.1"/>
</dbReference>
<dbReference type="FunCoup" id="A0A1M6S095">
    <property type="interactions" value="186"/>
</dbReference>
<dbReference type="InterPro" id="IPR049278">
    <property type="entry name" value="MS_channel_C"/>
</dbReference>
<dbReference type="Proteomes" id="UP000184510">
    <property type="component" value="Unassembled WGS sequence"/>
</dbReference>
<feature type="transmembrane region" description="Helical" evidence="7">
    <location>
        <begin position="28"/>
        <end position="50"/>
    </location>
</feature>
<dbReference type="Gene3D" id="3.30.70.100">
    <property type="match status" value="1"/>
</dbReference>
<dbReference type="Pfam" id="PF00924">
    <property type="entry name" value="MS_channel_2nd"/>
    <property type="match status" value="1"/>
</dbReference>
<accession>A0A1M6S095</accession>
<dbReference type="Pfam" id="PF21082">
    <property type="entry name" value="MS_channel_3rd"/>
    <property type="match status" value="1"/>
</dbReference>
<dbReference type="Pfam" id="PF05552">
    <property type="entry name" value="MS_channel_1st_1"/>
    <property type="match status" value="1"/>
</dbReference>
<gene>
    <name evidence="10" type="ORF">SAMN02745181_3728</name>
</gene>
<evidence type="ECO:0000313" key="11">
    <source>
        <dbReference type="Proteomes" id="UP000184510"/>
    </source>
</evidence>
<reference evidence="10 11" key="1">
    <citation type="submission" date="2016-11" db="EMBL/GenBank/DDBJ databases">
        <authorList>
            <person name="Jaros S."/>
            <person name="Januszkiewicz K."/>
            <person name="Wedrychowicz H."/>
        </authorList>
    </citation>
    <scope>NUCLEOTIDE SEQUENCE [LARGE SCALE GENOMIC DNA]</scope>
    <source>
        <strain evidence="10 11">DSM 18772</strain>
    </source>
</reference>
<evidence type="ECO:0000256" key="6">
    <source>
        <dbReference type="ARBA" id="ARBA00023136"/>
    </source>
</evidence>
<comment type="subcellular location">
    <subcellularLocation>
        <location evidence="1">Cell membrane</location>
        <topology evidence="1">Multi-pass membrane protein</topology>
    </subcellularLocation>
</comment>
<name>A0A1M6S095_9BACT</name>
<dbReference type="InterPro" id="IPR006685">
    <property type="entry name" value="MscS_channel_2nd"/>
</dbReference>
<dbReference type="AlphaFoldDB" id="A0A1M6S095"/>
<keyword evidence="6 7" id="KW-0472">Membrane</keyword>
<dbReference type="Gene3D" id="1.10.287.1260">
    <property type="match status" value="1"/>
</dbReference>
<evidence type="ECO:0000256" key="3">
    <source>
        <dbReference type="ARBA" id="ARBA00022475"/>
    </source>
</evidence>
<keyword evidence="4 7" id="KW-0812">Transmembrane</keyword>
<dbReference type="PANTHER" id="PTHR30221:SF1">
    <property type="entry name" value="SMALL-CONDUCTANCE MECHANOSENSITIVE CHANNEL"/>
    <property type="match status" value="1"/>
</dbReference>
<evidence type="ECO:0000313" key="10">
    <source>
        <dbReference type="EMBL" id="SHK37989.1"/>
    </source>
</evidence>
<feature type="transmembrane region" description="Helical" evidence="7">
    <location>
        <begin position="62"/>
        <end position="87"/>
    </location>
</feature>
<dbReference type="Gene3D" id="2.30.30.60">
    <property type="match status" value="1"/>
</dbReference>
<keyword evidence="3" id="KW-1003">Cell membrane</keyword>
<sequence length="280" mass="30773">MNTLLSDINTQQWIDVIWNEAVEWTPKVILAVITFAIGWKLSGVVGRILGKALDKKGIDSTLKPFLVSLTTALLKVGVVLCAISTAGIQTTPFAAIFAAMGLAIGMALSGNLQNFASGVILLSTRPFKIGDVIEAQGFVGKVHEIQIFQTIMLTGDNKMIYIPNGKLQTDSMINYSTMPDRRVDFSFGIGYNDNIDKAREVILSVISGIEQIYDTPESLIKVGQLADSSVNLTTRVWCKSADYWDVHFAMNERVKKALDEAGISIPFPQRDLHIYNEKVS</sequence>
<dbReference type="SUPFAM" id="SSF82861">
    <property type="entry name" value="Mechanosensitive channel protein MscS (YggB), transmembrane region"/>
    <property type="match status" value="1"/>
</dbReference>
<dbReference type="EMBL" id="FQYR01000008">
    <property type="protein sequence ID" value="SHK37989.1"/>
    <property type="molecule type" value="Genomic_DNA"/>
</dbReference>
<keyword evidence="11" id="KW-1185">Reference proteome</keyword>
<dbReference type="InterPro" id="IPR023408">
    <property type="entry name" value="MscS_beta-dom_sf"/>
</dbReference>
<keyword evidence="5 7" id="KW-1133">Transmembrane helix</keyword>
<dbReference type="OrthoDB" id="9809206at2"/>
<feature type="domain" description="Mechanosensitive ion channel MscS C-terminal" evidence="9">
    <location>
        <begin position="183"/>
        <end position="265"/>
    </location>
</feature>
<dbReference type="InterPro" id="IPR010920">
    <property type="entry name" value="LSM_dom_sf"/>
</dbReference>
<feature type="domain" description="Mechanosensitive ion channel MscS" evidence="8">
    <location>
        <begin position="112"/>
        <end position="176"/>
    </location>
</feature>
<dbReference type="InterPro" id="IPR011066">
    <property type="entry name" value="MscS_channel_C_sf"/>
</dbReference>
<protein>
    <submittedName>
        <fullName evidence="10">Small conductance mechanosensitive channel</fullName>
    </submittedName>
</protein>
<dbReference type="InterPro" id="IPR008910">
    <property type="entry name" value="MSC_TM_helix"/>
</dbReference>
<feature type="transmembrane region" description="Helical" evidence="7">
    <location>
        <begin position="93"/>
        <end position="112"/>
    </location>
</feature>
<dbReference type="InterPro" id="IPR011014">
    <property type="entry name" value="MscS_channel_TM-2"/>
</dbReference>
<evidence type="ECO:0000256" key="2">
    <source>
        <dbReference type="ARBA" id="ARBA00008017"/>
    </source>
</evidence>